<comment type="similarity">
    <text evidence="5 6">Belongs to the adenylate kinase family.</text>
</comment>
<evidence type="ECO:0000256" key="3">
    <source>
        <dbReference type="ARBA" id="ARBA00022741"/>
    </source>
</evidence>
<keyword evidence="2 5" id="KW-0545">Nucleotide biosynthesis</keyword>
<dbReference type="NCBIfam" id="TIGR01351">
    <property type="entry name" value="adk"/>
    <property type="match status" value="1"/>
</dbReference>
<dbReference type="InterPro" id="IPR000850">
    <property type="entry name" value="Adenylat/UMP-CMP_kin"/>
</dbReference>
<comment type="pathway">
    <text evidence="5">Purine metabolism; AMP biosynthesis via salvage pathway; AMP from ADP: step 1/1.</text>
</comment>
<dbReference type="Gene3D" id="3.40.50.300">
    <property type="entry name" value="P-loop containing nucleotide triphosphate hydrolases"/>
    <property type="match status" value="1"/>
</dbReference>
<keyword evidence="3 5" id="KW-0547">Nucleotide-binding</keyword>
<gene>
    <name evidence="5" type="primary">adk</name>
    <name evidence="8" type="ORF">ABID37_002937</name>
</gene>
<dbReference type="RefSeq" id="WP_354195972.1">
    <property type="nucleotide sequence ID" value="NZ_JBEPML010000009.1"/>
</dbReference>
<proteinExistence type="inferred from homology"/>
<protein>
    <recommendedName>
        <fullName evidence="5 7">Adenylate kinase</fullName>
        <shortName evidence="5">AK</shortName>
        <ecNumber evidence="5 7">2.7.4.3</ecNumber>
    </recommendedName>
    <alternativeName>
        <fullName evidence="5">ATP-AMP transphosphorylase</fullName>
    </alternativeName>
    <alternativeName>
        <fullName evidence="5">ATP:AMP phosphotransferase</fullName>
    </alternativeName>
    <alternativeName>
        <fullName evidence="5">Adenylate monophosphate kinase</fullName>
    </alternativeName>
</protein>
<evidence type="ECO:0000256" key="2">
    <source>
        <dbReference type="ARBA" id="ARBA00022727"/>
    </source>
</evidence>
<comment type="caution">
    <text evidence="8">The sequence shown here is derived from an EMBL/GenBank/DDBJ whole genome shotgun (WGS) entry which is preliminary data.</text>
</comment>
<comment type="subcellular location">
    <subcellularLocation>
        <location evidence="5 7">Cytoplasm</location>
    </subcellularLocation>
</comment>
<reference evidence="8 9" key="1">
    <citation type="submission" date="2024-06" db="EMBL/GenBank/DDBJ databases">
        <title>Genomic Encyclopedia of Type Strains, Phase IV (KMG-IV): sequencing the most valuable type-strain genomes for metagenomic binning, comparative biology and taxonomic classification.</title>
        <authorList>
            <person name="Goeker M."/>
        </authorList>
    </citation>
    <scope>NUCLEOTIDE SEQUENCE [LARGE SCALE GENOMIC DNA]</scope>
    <source>
        <strain evidence="8 9">DSM 27865</strain>
    </source>
</reference>
<organism evidence="8 9">
    <name type="scientific">Aquamicrobium terrae</name>
    <dbReference type="NCBI Taxonomy" id="1324945"/>
    <lineage>
        <taxon>Bacteria</taxon>
        <taxon>Pseudomonadati</taxon>
        <taxon>Pseudomonadota</taxon>
        <taxon>Alphaproteobacteria</taxon>
        <taxon>Hyphomicrobiales</taxon>
        <taxon>Phyllobacteriaceae</taxon>
        <taxon>Aquamicrobium</taxon>
    </lineage>
</organism>
<dbReference type="NCBIfam" id="NF001381">
    <property type="entry name" value="PRK00279.1-3"/>
    <property type="match status" value="1"/>
</dbReference>
<evidence type="ECO:0000313" key="9">
    <source>
        <dbReference type="Proteomes" id="UP001549076"/>
    </source>
</evidence>
<dbReference type="InterPro" id="IPR027417">
    <property type="entry name" value="P-loop_NTPase"/>
</dbReference>
<dbReference type="NCBIfam" id="NF011105">
    <property type="entry name" value="PRK14532.1"/>
    <property type="match status" value="1"/>
</dbReference>
<feature type="binding site" evidence="5">
    <location>
        <begin position="85"/>
        <end position="88"/>
    </location>
    <ligand>
        <name>AMP</name>
        <dbReference type="ChEBI" id="CHEBI:456215"/>
    </ligand>
</feature>
<keyword evidence="1 5" id="KW-0808">Transferase</keyword>
<name>A0ABV2N1R6_9HYPH</name>
<evidence type="ECO:0000313" key="8">
    <source>
        <dbReference type="EMBL" id="MET3792719.1"/>
    </source>
</evidence>
<keyword evidence="9" id="KW-1185">Reference proteome</keyword>
<dbReference type="NCBIfam" id="NF011100">
    <property type="entry name" value="PRK14527.1"/>
    <property type="match status" value="1"/>
</dbReference>
<dbReference type="InterPro" id="IPR006259">
    <property type="entry name" value="Adenyl_kin_sub"/>
</dbReference>
<dbReference type="Proteomes" id="UP001549076">
    <property type="component" value="Unassembled WGS sequence"/>
</dbReference>
<dbReference type="PANTHER" id="PTHR23359">
    <property type="entry name" value="NUCLEOTIDE KINASE"/>
    <property type="match status" value="1"/>
</dbReference>
<comment type="function">
    <text evidence="5">Catalyzes the reversible transfer of the terminal phosphate group between ATP and AMP. Plays an important role in cellular energy homeostasis and in adenine nucleotide metabolism.</text>
</comment>
<evidence type="ECO:0000256" key="4">
    <source>
        <dbReference type="ARBA" id="ARBA00022777"/>
    </source>
</evidence>
<comment type="domain">
    <text evidence="5">Consists of three domains, a large central CORE domain and two small peripheral domains, NMPbind and LID, which undergo movements during catalysis. The LID domain closes over the site of phosphoryl transfer upon ATP binding. Assembling and dissambling the active center during each catalytic cycle provides an effective means to prevent ATP hydrolysis.</text>
</comment>
<comment type="caution">
    <text evidence="5">Lacks conserved residue(s) required for the propagation of feature annotation.</text>
</comment>
<sequence>MRLILLGPPGAGKGTQAQRLVSKYGIPQLSTGDMLRAAVAAQTPVGQQAKAIMDAGELVSDAVVNAIVAERIDQPDCAKGFILDGYPRTLAQADAVEAMLKERGKKLDGVIELVVDDRALVGRIVKRAEEAKAAGQPVRKDDNPVVFEERLREYYKKTAPLIGYYHAKGMLKGVDGMASMDEVTAQIEALLPEAVG</sequence>
<dbReference type="NCBIfam" id="NF011104">
    <property type="entry name" value="PRK14531.1"/>
    <property type="match status" value="1"/>
</dbReference>
<feature type="binding site" evidence="5">
    <location>
        <position position="139"/>
    </location>
    <ligand>
        <name>AMP</name>
        <dbReference type="ChEBI" id="CHEBI:456215"/>
    </ligand>
</feature>
<feature type="binding site" evidence="5">
    <location>
        <position position="36"/>
    </location>
    <ligand>
        <name>AMP</name>
        <dbReference type="ChEBI" id="CHEBI:456215"/>
    </ligand>
</feature>
<evidence type="ECO:0000256" key="1">
    <source>
        <dbReference type="ARBA" id="ARBA00022679"/>
    </source>
</evidence>
<dbReference type="InterPro" id="IPR033690">
    <property type="entry name" value="Adenylat_kinase_CS"/>
</dbReference>
<keyword evidence="4 5" id="KW-0418">Kinase</keyword>
<dbReference type="EMBL" id="JBEPML010000009">
    <property type="protein sequence ID" value="MET3792719.1"/>
    <property type="molecule type" value="Genomic_DNA"/>
</dbReference>
<dbReference type="EC" id="2.7.4.3" evidence="5 7"/>
<dbReference type="PROSITE" id="PS00113">
    <property type="entry name" value="ADENYLATE_KINASE"/>
    <property type="match status" value="1"/>
</dbReference>
<feature type="binding site" evidence="5">
    <location>
        <position position="150"/>
    </location>
    <ligand>
        <name>AMP</name>
        <dbReference type="ChEBI" id="CHEBI:456215"/>
    </ligand>
</feature>
<dbReference type="NCBIfam" id="NF011101">
    <property type="entry name" value="PRK14528.1"/>
    <property type="match status" value="1"/>
</dbReference>
<keyword evidence="5 7" id="KW-0067">ATP-binding</keyword>
<dbReference type="HAMAP" id="MF_00235">
    <property type="entry name" value="Adenylate_kinase_Adk"/>
    <property type="match status" value="1"/>
</dbReference>
<evidence type="ECO:0000256" key="5">
    <source>
        <dbReference type="HAMAP-Rule" id="MF_00235"/>
    </source>
</evidence>
<feature type="region of interest" description="NMP" evidence="5">
    <location>
        <begin position="30"/>
        <end position="59"/>
    </location>
</feature>
<feature type="binding site" evidence="5">
    <location>
        <begin position="57"/>
        <end position="59"/>
    </location>
    <ligand>
        <name>AMP</name>
        <dbReference type="ChEBI" id="CHEBI:456215"/>
    </ligand>
</feature>
<feature type="binding site" evidence="5">
    <location>
        <position position="31"/>
    </location>
    <ligand>
        <name>AMP</name>
        <dbReference type="ChEBI" id="CHEBI:456215"/>
    </ligand>
</feature>
<dbReference type="PRINTS" id="PR00094">
    <property type="entry name" value="ADENYLTKNASE"/>
</dbReference>
<accession>A0ABV2N1R6</accession>
<comment type="subunit">
    <text evidence="5 7">Monomer.</text>
</comment>
<feature type="binding site" evidence="5">
    <location>
        <position position="127"/>
    </location>
    <ligand>
        <name>ATP</name>
        <dbReference type="ChEBI" id="CHEBI:30616"/>
    </ligand>
</feature>
<evidence type="ECO:0000256" key="6">
    <source>
        <dbReference type="RuleBase" id="RU003330"/>
    </source>
</evidence>
<feature type="binding site" evidence="5">
    <location>
        <position position="178"/>
    </location>
    <ligand>
        <name>ATP</name>
        <dbReference type="ChEBI" id="CHEBI:30616"/>
    </ligand>
</feature>
<dbReference type="SUPFAM" id="SSF52540">
    <property type="entry name" value="P-loop containing nucleoside triphosphate hydrolases"/>
    <property type="match status" value="1"/>
</dbReference>
<dbReference type="Pfam" id="PF00406">
    <property type="entry name" value="ADK"/>
    <property type="match status" value="1"/>
</dbReference>
<dbReference type="GO" id="GO:0004017">
    <property type="term" value="F:AMP kinase activity"/>
    <property type="evidence" value="ECO:0007669"/>
    <property type="project" value="UniProtKB-EC"/>
</dbReference>
<feature type="binding site" evidence="5">
    <location>
        <position position="92"/>
    </location>
    <ligand>
        <name>AMP</name>
        <dbReference type="ChEBI" id="CHEBI:456215"/>
    </ligand>
</feature>
<keyword evidence="5" id="KW-0963">Cytoplasm</keyword>
<evidence type="ECO:0000256" key="7">
    <source>
        <dbReference type="RuleBase" id="RU003331"/>
    </source>
</evidence>
<feature type="binding site" evidence="5">
    <location>
        <begin position="10"/>
        <end position="15"/>
    </location>
    <ligand>
        <name>ATP</name>
        <dbReference type="ChEBI" id="CHEBI:30616"/>
    </ligand>
</feature>
<comment type="catalytic activity">
    <reaction evidence="5 7">
        <text>AMP + ATP = 2 ADP</text>
        <dbReference type="Rhea" id="RHEA:12973"/>
        <dbReference type="ChEBI" id="CHEBI:30616"/>
        <dbReference type="ChEBI" id="CHEBI:456215"/>
        <dbReference type="ChEBI" id="CHEBI:456216"/>
        <dbReference type="EC" id="2.7.4.3"/>
    </reaction>
</comment>
<dbReference type="CDD" id="cd01428">
    <property type="entry name" value="ADK"/>
    <property type="match status" value="1"/>
</dbReference>